<gene>
    <name evidence="6" type="ORF">BD410DRAFT_732882</name>
</gene>
<dbReference type="AlphaFoldDB" id="A0A4Y7PLJ2"/>
<keyword evidence="2" id="KW-0479">Metal-binding</keyword>
<dbReference type="Proteomes" id="UP000294933">
    <property type="component" value="Unassembled WGS sequence"/>
</dbReference>
<keyword evidence="7" id="KW-1185">Reference proteome</keyword>
<feature type="non-terminal residue" evidence="6">
    <location>
        <position position="1"/>
    </location>
</feature>
<keyword evidence="4" id="KW-0862">Zinc</keyword>
<evidence type="ECO:0000256" key="5">
    <source>
        <dbReference type="ARBA" id="ARBA00023242"/>
    </source>
</evidence>
<keyword evidence="5" id="KW-0539">Nucleus</keyword>
<evidence type="ECO:0000256" key="3">
    <source>
        <dbReference type="ARBA" id="ARBA00022771"/>
    </source>
</evidence>
<accession>A0A4Y7PLJ2</accession>
<dbReference type="InterPro" id="IPR052035">
    <property type="entry name" value="ZnF_BED_domain_contain"/>
</dbReference>
<dbReference type="OrthoDB" id="1607513at2759"/>
<evidence type="ECO:0008006" key="8">
    <source>
        <dbReference type="Google" id="ProtNLM"/>
    </source>
</evidence>
<evidence type="ECO:0000256" key="1">
    <source>
        <dbReference type="ARBA" id="ARBA00004123"/>
    </source>
</evidence>
<dbReference type="PANTHER" id="PTHR46481:SF10">
    <property type="entry name" value="ZINC FINGER BED DOMAIN-CONTAINING PROTEIN 39"/>
    <property type="match status" value="1"/>
</dbReference>
<protein>
    <recommendedName>
        <fullName evidence="8">HAT C-terminal dimerisation domain-containing protein</fullName>
    </recommendedName>
</protein>
<comment type="subcellular location">
    <subcellularLocation>
        <location evidence="1">Nucleus</location>
    </subcellularLocation>
</comment>
<proteinExistence type="predicted"/>
<dbReference type="STRING" id="50990.A0A4Y7PLJ2"/>
<evidence type="ECO:0000256" key="2">
    <source>
        <dbReference type="ARBA" id="ARBA00022723"/>
    </source>
</evidence>
<dbReference type="GO" id="GO:0005634">
    <property type="term" value="C:nucleus"/>
    <property type="evidence" value="ECO:0007669"/>
    <property type="project" value="UniProtKB-SubCell"/>
</dbReference>
<evidence type="ECO:0000313" key="6">
    <source>
        <dbReference type="EMBL" id="TDL15320.1"/>
    </source>
</evidence>
<sequence>KKVITVVADNATNNDTLMESLEERCESRGIPFSAVEARMRCMPHTVRLAALKAIGAVPKNRNSAAQSQNYQEIVTAPVGKDADDNDLVNQADEPEPVDPASLRKVVRAVRASPQCRRAWLSEVKFSIQKTDEALEDIAKMLILDVLTRWSSTHQMMCELWLSVKVNFHMTFPGRALLYRSEIDSFVAKNRELRKFELSSADRDAIKMVFGWFQCFRDATTQMSATKHSTLSSVRCPQRFARSSPQTLRDLPSTAPLELKDGLLQAQRKLPDYFSTFDASPYYTWSSRA</sequence>
<evidence type="ECO:0000313" key="7">
    <source>
        <dbReference type="Proteomes" id="UP000294933"/>
    </source>
</evidence>
<name>A0A4Y7PLJ2_9AGAM</name>
<keyword evidence="3" id="KW-0863">Zinc-finger</keyword>
<dbReference type="EMBL" id="ML170280">
    <property type="protein sequence ID" value="TDL15320.1"/>
    <property type="molecule type" value="Genomic_DNA"/>
</dbReference>
<dbReference type="GO" id="GO:0008270">
    <property type="term" value="F:zinc ion binding"/>
    <property type="evidence" value="ECO:0007669"/>
    <property type="project" value="UniProtKB-KW"/>
</dbReference>
<reference evidence="6 7" key="1">
    <citation type="submission" date="2018-06" db="EMBL/GenBank/DDBJ databases">
        <title>A transcriptomic atlas of mushroom development highlights an independent origin of complex multicellularity.</title>
        <authorList>
            <consortium name="DOE Joint Genome Institute"/>
            <person name="Krizsan K."/>
            <person name="Almasi E."/>
            <person name="Merenyi Z."/>
            <person name="Sahu N."/>
            <person name="Viragh M."/>
            <person name="Koszo T."/>
            <person name="Mondo S."/>
            <person name="Kiss B."/>
            <person name="Balint B."/>
            <person name="Kues U."/>
            <person name="Barry K."/>
            <person name="Hegedus J.C."/>
            <person name="Henrissat B."/>
            <person name="Johnson J."/>
            <person name="Lipzen A."/>
            <person name="Ohm R."/>
            <person name="Nagy I."/>
            <person name="Pangilinan J."/>
            <person name="Yan J."/>
            <person name="Xiong Y."/>
            <person name="Grigoriev I.V."/>
            <person name="Hibbett D.S."/>
            <person name="Nagy L.G."/>
        </authorList>
    </citation>
    <scope>NUCLEOTIDE SEQUENCE [LARGE SCALE GENOMIC DNA]</scope>
    <source>
        <strain evidence="6 7">SZMC22713</strain>
    </source>
</reference>
<dbReference type="VEuPathDB" id="FungiDB:BD410DRAFT_732882"/>
<evidence type="ECO:0000256" key="4">
    <source>
        <dbReference type="ARBA" id="ARBA00022833"/>
    </source>
</evidence>
<organism evidence="6 7">
    <name type="scientific">Rickenella mellea</name>
    <dbReference type="NCBI Taxonomy" id="50990"/>
    <lineage>
        <taxon>Eukaryota</taxon>
        <taxon>Fungi</taxon>
        <taxon>Dikarya</taxon>
        <taxon>Basidiomycota</taxon>
        <taxon>Agaricomycotina</taxon>
        <taxon>Agaricomycetes</taxon>
        <taxon>Hymenochaetales</taxon>
        <taxon>Rickenellaceae</taxon>
        <taxon>Rickenella</taxon>
    </lineage>
</organism>
<dbReference type="PANTHER" id="PTHR46481">
    <property type="entry name" value="ZINC FINGER BED DOMAIN-CONTAINING PROTEIN 4"/>
    <property type="match status" value="1"/>
</dbReference>